<dbReference type="AlphaFoldDB" id="A0A1R1XWX9"/>
<dbReference type="InterPro" id="IPR003892">
    <property type="entry name" value="CUE"/>
</dbReference>
<evidence type="ECO:0000256" key="13">
    <source>
        <dbReference type="ARBA" id="ARBA00023125"/>
    </source>
</evidence>
<evidence type="ECO:0000256" key="6">
    <source>
        <dbReference type="ARBA" id="ARBA00022454"/>
    </source>
</evidence>
<feature type="compositionally biased region" description="Low complexity" evidence="16">
    <location>
        <begin position="320"/>
        <end position="333"/>
    </location>
</feature>
<feature type="compositionally biased region" description="Low complexity" evidence="16">
    <location>
        <begin position="485"/>
        <end position="494"/>
    </location>
</feature>
<feature type="compositionally biased region" description="Low complexity" evidence="16">
    <location>
        <begin position="794"/>
        <end position="832"/>
    </location>
</feature>
<comment type="similarity">
    <text evidence="4">Belongs to the DEF1 family.</text>
</comment>
<evidence type="ECO:0000259" key="17">
    <source>
        <dbReference type="PROSITE" id="PS51140"/>
    </source>
</evidence>
<feature type="compositionally biased region" description="Polar residues" evidence="16">
    <location>
        <begin position="392"/>
        <end position="432"/>
    </location>
</feature>
<evidence type="ECO:0000256" key="2">
    <source>
        <dbReference type="ARBA" id="ARBA00004496"/>
    </source>
</evidence>
<evidence type="ECO:0000256" key="11">
    <source>
        <dbReference type="ARBA" id="ARBA00022843"/>
    </source>
</evidence>
<keyword evidence="11" id="KW-0832">Ubl conjugation</keyword>
<feature type="domain" description="CUE" evidence="17">
    <location>
        <begin position="57"/>
        <end position="100"/>
    </location>
</feature>
<keyword evidence="19" id="KW-1185">Reference proteome</keyword>
<dbReference type="GO" id="GO:0006281">
    <property type="term" value="P:DNA repair"/>
    <property type="evidence" value="ECO:0007669"/>
    <property type="project" value="UniProtKB-KW"/>
</dbReference>
<reference evidence="18 19" key="1">
    <citation type="submission" date="2017-01" db="EMBL/GenBank/DDBJ databases">
        <authorList>
            <person name="Mah S.A."/>
            <person name="Swanson W.J."/>
            <person name="Moy G.W."/>
            <person name="Vacquier V.D."/>
        </authorList>
    </citation>
    <scope>NUCLEOTIDE SEQUENCE [LARGE SCALE GENOMIC DNA]</scope>
    <source>
        <strain evidence="18 19">GSMNP</strain>
    </source>
</reference>
<name>A0A1R1XWX9_9FUNG</name>
<dbReference type="SUPFAM" id="SSF46934">
    <property type="entry name" value="UBA-like"/>
    <property type="match status" value="1"/>
</dbReference>
<dbReference type="InterPro" id="IPR009060">
    <property type="entry name" value="UBA-like_sf"/>
</dbReference>
<evidence type="ECO:0000256" key="14">
    <source>
        <dbReference type="ARBA" id="ARBA00023204"/>
    </source>
</evidence>
<feature type="compositionally biased region" description="Polar residues" evidence="16">
    <location>
        <begin position="859"/>
        <end position="889"/>
    </location>
</feature>
<evidence type="ECO:0000256" key="5">
    <source>
        <dbReference type="ARBA" id="ARBA00020536"/>
    </source>
</evidence>
<dbReference type="InterPro" id="IPR041803">
    <property type="entry name" value="DEF1_CUE"/>
</dbReference>
<dbReference type="PANTHER" id="PTHR16308:SF13">
    <property type="entry name" value="PROTEIN LINGERER"/>
    <property type="match status" value="1"/>
</dbReference>
<dbReference type="InterPro" id="IPR051833">
    <property type="entry name" value="TC-DDR_regulator"/>
</dbReference>
<evidence type="ECO:0000256" key="12">
    <source>
        <dbReference type="ARBA" id="ARBA00022895"/>
    </source>
</evidence>
<feature type="compositionally biased region" description="Polar residues" evidence="16">
    <location>
        <begin position="669"/>
        <end position="701"/>
    </location>
</feature>
<feature type="compositionally biased region" description="Polar residues" evidence="16">
    <location>
        <begin position="157"/>
        <end position="177"/>
    </location>
</feature>
<dbReference type="GO" id="GO:0043130">
    <property type="term" value="F:ubiquitin binding"/>
    <property type="evidence" value="ECO:0007669"/>
    <property type="project" value="InterPro"/>
</dbReference>
<feature type="compositionally biased region" description="Polar residues" evidence="16">
    <location>
        <begin position="290"/>
        <end position="312"/>
    </location>
</feature>
<feature type="compositionally biased region" description="Low complexity" evidence="16">
    <location>
        <begin position="846"/>
        <end position="858"/>
    </location>
</feature>
<feature type="compositionally biased region" description="Polar residues" evidence="16">
    <location>
        <begin position="502"/>
        <end position="525"/>
    </location>
</feature>
<dbReference type="GO" id="GO:0005737">
    <property type="term" value="C:cytoplasm"/>
    <property type="evidence" value="ECO:0007669"/>
    <property type="project" value="UniProtKB-SubCell"/>
</dbReference>
<feature type="compositionally biased region" description="Polar residues" evidence="16">
    <location>
        <begin position="209"/>
        <end position="219"/>
    </location>
</feature>
<keyword evidence="8" id="KW-0597">Phosphoprotein</keyword>
<dbReference type="STRING" id="133412.A0A1R1XWX9"/>
<keyword evidence="12" id="KW-0779">Telomere</keyword>
<evidence type="ECO:0000256" key="15">
    <source>
        <dbReference type="ARBA" id="ARBA00023242"/>
    </source>
</evidence>
<keyword evidence="7" id="KW-0963">Cytoplasm</keyword>
<feature type="region of interest" description="Disordered" evidence="16">
    <location>
        <begin position="789"/>
        <end position="898"/>
    </location>
</feature>
<evidence type="ECO:0000256" key="9">
    <source>
        <dbReference type="ARBA" id="ARBA00022763"/>
    </source>
</evidence>
<dbReference type="Pfam" id="PF02845">
    <property type="entry name" value="CUE"/>
    <property type="match status" value="1"/>
</dbReference>
<keyword evidence="14" id="KW-0234">DNA repair</keyword>
<feature type="compositionally biased region" description="Low complexity" evidence="16">
    <location>
        <begin position="379"/>
        <end position="391"/>
    </location>
</feature>
<comment type="caution">
    <text evidence="18">The sequence shown here is derived from an EMBL/GenBank/DDBJ whole genome shotgun (WGS) entry which is preliminary data.</text>
</comment>
<feature type="compositionally biased region" description="Polar residues" evidence="16">
    <location>
        <begin position="833"/>
        <end position="845"/>
    </location>
</feature>
<evidence type="ECO:0000256" key="1">
    <source>
        <dbReference type="ARBA" id="ARBA00004123"/>
    </source>
</evidence>
<dbReference type="Proteomes" id="UP000187283">
    <property type="component" value="Unassembled WGS sequence"/>
</dbReference>
<feature type="compositionally biased region" description="Low complexity" evidence="16">
    <location>
        <begin position="191"/>
        <end position="204"/>
    </location>
</feature>
<dbReference type="PANTHER" id="PTHR16308">
    <property type="entry name" value="UBIQUITIN ASSOCIATED PROTEIN 2-LIKE/LINGERER"/>
    <property type="match status" value="1"/>
</dbReference>
<dbReference type="PROSITE" id="PS51140">
    <property type="entry name" value="CUE"/>
    <property type="match status" value="1"/>
</dbReference>
<protein>
    <recommendedName>
        <fullName evidence="5">RNA polymerase II degradation factor 1</fullName>
    </recommendedName>
</protein>
<comment type="subcellular location">
    <subcellularLocation>
        <location evidence="3">Chromosome</location>
        <location evidence="3">Telomere</location>
    </subcellularLocation>
    <subcellularLocation>
        <location evidence="2">Cytoplasm</location>
    </subcellularLocation>
    <subcellularLocation>
        <location evidence="1">Nucleus</location>
    </subcellularLocation>
</comment>
<feature type="compositionally biased region" description="Low complexity" evidence="16">
    <location>
        <begin position="615"/>
        <end position="639"/>
    </location>
</feature>
<dbReference type="EMBL" id="LSSN01001560">
    <property type="protein sequence ID" value="OMJ19173.1"/>
    <property type="molecule type" value="Genomic_DNA"/>
</dbReference>
<evidence type="ECO:0000256" key="7">
    <source>
        <dbReference type="ARBA" id="ARBA00022490"/>
    </source>
</evidence>
<feature type="compositionally biased region" description="Polar residues" evidence="16">
    <location>
        <begin position="728"/>
        <end position="739"/>
    </location>
</feature>
<feature type="compositionally biased region" description="Basic and acidic residues" evidence="16">
    <location>
        <begin position="104"/>
        <end position="118"/>
    </location>
</feature>
<evidence type="ECO:0000313" key="19">
    <source>
        <dbReference type="Proteomes" id="UP000187283"/>
    </source>
</evidence>
<keyword evidence="15" id="KW-0539">Nucleus</keyword>
<accession>A0A1R1XWX9</accession>
<keyword evidence="6" id="KW-0158">Chromosome</keyword>
<dbReference type="OrthoDB" id="5396806at2759"/>
<keyword evidence="10" id="KW-0833">Ubl conjugation pathway</keyword>
<dbReference type="GO" id="GO:0000781">
    <property type="term" value="C:chromosome, telomeric region"/>
    <property type="evidence" value="ECO:0007669"/>
    <property type="project" value="UniProtKB-SubCell"/>
</dbReference>
<gene>
    <name evidence="18" type="ORF">AYI70_g4888</name>
</gene>
<evidence type="ECO:0000256" key="10">
    <source>
        <dbReference type="ARBA" id="ARBA00022786"/>
    </source>
</evidence>
<feature type="compositionally biased region" description="Basic and acidic residues" evidence="16">
    <location>
        <begin position="33"/>
        <end position="49"/>
    </location>
</feature>
<feature type="region of interest" description="Disordered" evidence="16">
    <location>
        <begin position="1"/>
        <end position="52"/>
    </location>
</feature>
<proteinExistence type="inferred from homology"/>
<sequence length="898" mass="96770">MSSIELPANAARQTRTNGLHNKPLRKAPVRSQKPKDNSRPEKISSKQNDEASQLKNLYKSQLSTLLEVFPNWTESDLIYALKDADGDLEITIGRISDGISTQWDEVKSRKDKKIDAKKSAKTSTRPNSVVVKSSAPRNSAHNQRKSFIHPNLPDHAPSQNSSTPHKSTDNTNSTSNKAPKRAPIPPQKHQAPAPSSAATPPAAAKDPFTPTSNLVPSSGGVSWAKIAQRAVVVQQPPEPTANIDIPPPASSTSTTSPADDVNTTNDQIADAAETSSTPAEIKDDLEILDSNDSSTQDAQPSSSEIHQSPDSNNESDKPTDSSNQDSDVSNNKSISSRVIDQAEAVIMPPSSHNVDQLGLQFGSLSTEAPEDPQKSAPLATVADAAVDTTFTSNASQEKPLSTSEQPAFSSSASTQQEGKQSNSTTGPASSFASLQQSQNQYLPGLLAMPQGPLPNDFGAAMLYGFDPQRAQMMGYYNESFSQNNNSNAAAASSAPATKEDSTTAPSTGLPSSTANATNIMPNISTPNQSVGNFPHQFQQPGSYQGLNNMPYYSPFYYNMGVMQPNTQYPNPSLASNYSQHYMKQGMFPMYANNIPAMNLQQAQIQQLSMLHQHLQMSQQQQQLQNNQPNHPQQSKQNKQTSISTNAPSQHSNLPSQRGLGVGQYGPYGITNQSAQGNMNTFDQEQQSAQPQQYGGFPNSQLPGYLNPSPKGSNISGPGVVPSSIPKDMSSSNPKSVSTGLTSSQAAAAAVIGGTTFYQNPHQSGYSSQNSGSYPISSNQIQSPHQLYSNYGHNQQQSFPQSQQSQQQQQPQSLGQSQQQVVPQAVSQPQSQSLAYSQGNTSSMYNQQQQQQQQQQQFQHSHSLHSSGNQQAPVQSQPGSYHASYNQLRNNPPYWSGQN</sequence>
<keyword evidence="9" id="KW-0227">DNA damage</keyword>
<dbReference type="GO" id="GO:0003677">
    <property type="term" value="F:DNA binding"/>
    <property type="evidence" value="ECO:0007669"/>
    <property type="project" value="UniProtKB-KW"/>
</dbReference>
<feature type="compositionally biased region" description="Polar residues" evidence="16">
    <location>
        <begin position="261"/>
        <end position="278"/>
    </location>
</feature>
<feature type="region of interest" description="Disordered" evidence="16">
    <location>
        <begin position="103"/>
        <end position="219"/>
    </location>
</feature>
<evidence type="ECO:0000313" key="18">
    <source>
        <dbReference type="EMBL" id="OMJ19173.1"/>
    </source>
</evidence>
<evidence type="ECO:0000256" key="8">
    <source>
        <dbReference type="ARBA" id="ARBA00022553"/>
    </source>
</evidence>
<dbReference type="GO" id="GO:0005634">
    <property type="term" value="C:nucleus"/>
    <property type="evidence" value="ECO:0007669"/>
    <property type="project" value="UniProtKB-SubCell"/>
</dbReference>
<evidence type="ECO:0000256" key="4">
    <source>
        <dbReference type="ARBA" id="ARBA00005491"/>
    </source>
</evidence>
<feature type="region of interest" description="Disordered" evidence="16">
    <location>
        <begin position="615"/>
        <end position="739"/>
    </location>
</feature>
<evidence type="ECO:0000256" key="3">
    <source>
        <dbReference type="ARBA" id="ARBA00004574"/>
    </source>
</evidence>
<feature type="compositionally biased region" description="Polar residues" evidence="16">
    <location>
        <begin position="640"/>
        <end position="655"/>
    </location>
</feature>
<dbReference type="CDD" id="cd14368">
    <property type="entry name" value="CUE_DEF1_like"/>
    <property type="match status" value="1"/>
</dbReference>
<evidence type="ECO:0000256" key="16">
    <source>
        <dbReference type="SAM" id="MobiDB-lite"/>
    </source>
</evidence>
<feature type="compositionally biased region" description="Polar residues" evidence="16">
    <location>
        <begin position="122"/>
        <end position="141"/>
    </location>
</feature>
<keyword evidence="13" id="KW-0238">DNA-binding</keyword>
<organism evidence="18 19">
    <name type="scientific">Smittium culicis</name>
    <dbReference type="NCBI Taxonomy" id="133412"/>
    <lineage>
        <taxon>Eukaryota</taxon>
        <taxon>Fungi</taxon>
        <taxon>Fungi incertae sedis</taxon>
        <taxon>Zoopagomycota</taxon>
        <taxon>Kickxellomycotina</taxon>
        <taxon>Harpellomycetes</taxon>
        <taxon>Harpellales</taxon>
        <taxon>Legeriomycetaceae</taxon>
        <taxon>Smittium</taxon>
    </lineage>
</organism>
<feature type="region of interest" description="Disordered" evidence="16">
    <location>
        <begin position="485"/>
        <end position="525"/>
    </location>
</feature>
<feature type="region of interest" description="Disordered" evidence="16">
    <location>
        <begin position="235"/>
        <end position="432"/>
    </location>
</feature>